<protein>
    <submittedName>
        <fullName evidence="1">Uncharacterized protein</fullName>
    </submittedName>
</protein>
<reference evidence="1 2" key="1">
    <citation type="submission" date="2019-02" db="EMBL/GenBank/DDBJ databases">
        <title>Siculibacillus lacustris gen. nov., sp. nov., a new rosette-forming bacterium isolated from a freshwater crater lake (Lake St. Ana, Romania).</title>
        <authorList>
            <person name="Felfoldi T."/>
            <person name="Marton Z."/>
            <person name="Szabo A."/>
            <person name="Mentes A."/>
            <person name="Boka K."/>
            <person name="Marialigeti K."/>
            <person name="Mathe I."/>
            <person name="Koncz M."/>
            <person name="Schumann P."/>
            <person name="Toth E."/>
        </authorList>
    </citation>
    <scope>NUCLEOTIDE SEQUENCE [LARGE SCALE GENOMIC DNA]</scope>
    <source>
        <strain evidence="1 2">SA-279</strain>
    </source>
</reference>
<keyword evidence="2" id="KW-1185">Reference proteome</keyword>
<proteinExistence type="predicted"/>
<dbReference type="AlphaFoldDB" id="A0A4Q9VW68"/>
<sequence>MALPRESYSHELRDIKSKIEGMNIHEIKELPNLRQSDFATIGIVIQSFCFIDLNIRRVHESIKLLNNDNSKSKNRDVSDLLKYIETATINNTDAMNIIFEVKSLCRYFESVRPYRNAFAHLAMKLNNEMNEYVFLTKDNKDSLESTGRITNTYELIFGICRISDIEIMIRDLLPRQERLASAVIALHKITSEKAENRNSR</sequence>
<comment type="caution">
    <text evidence="1">The sequence shown here is derived from an EMBL/GenBank/DDBJ whole genome shotgun (WGS) entry which is preliminary data.</text>
</comment>
<organism evidence="1 2">
    <name type="scientific">Siculibacillus lacustris</name>
    <dbReference type="NCBI Taxonomy" id="1549641"/>
    <lineage>
        <taxon>Bacteria</taxon>
        <taxon>Pseudomonadati</taxon>
        <taxon>Pseudomonadota</taxon>
        <taxon>Alphaproteobacteria</taxon>
        <taxon>Hyphomicrobiales</taxon>
        <taxon>Ancalomicrobiaceae</taxon>
        <taxon>Siculibacillus</taxon>
    </lineage>
</organism>
<dbReference type="EMBL" id="SJFN01000005">
    <property type="protein sequence ID" value="TBW40110.1"/>
    <property type="molecule type" value="Genomic_DNA"/>
</dbReference>
<dbReference type="Proteomes" id="UP000292781">
    <property type="component" value="Unassembled WGS sequence"/>
</dbReference>
<evidence type="ECO:0000313" key="1">
    <source>
        <dbReference type="EMBL" id="TBW40110.1"/>
    </source>
</evidence>
<dbReference type="OrthoDB" id="6637673at2"/>
<dbReference type="RefSeq" id="WP_131306996.1">
    <property type="nucleotide sequence ID" value="NZ_SJFN01000005.1"/>
</dbReference>
<evidence type="ECO:0000313" key="2">
    <source>
        <dbReference type="Proteomes" id="UP000292781"/>
    </source>
</evidence>
<accession>A0A4Q9VW68</accession>
<name>A0A4Q9VW68_9HYPH</name>
<gene>
    <name evidence="1" type="ORF">EYW49_05450</name>
</gene>